<organism evidence="1 2">
    <name type="scientific">Rhizopus stolonifer</name>
    <name type="common">Rhizopus nigricans</name>
    <dbReference type="NCBI Taxonomy" id="4846"/>
    <lineage>
        <taxon>Eukaryota</taxon>
        <taxon>Fungi</taxon>
        <taxon>Fungi incertae sedis</taxon>
        <taxon>Mucoromycota</taxon>
        <taxon>Mucoromycotina</taxon>
        <taxon>Mucoromycetes</taxon>
        <taxon>Mucorales</taxon>
        <taxon>Mucorineae</taxon>
        <taxon>Rhizopodaceae</taxon>
        <taxon>Rhizopus</taxon>
    </lineage>
</organism>
<dbReference type="EMBL" id="PJQM01006404">
    <property type="protein sequence ID" value="RCH79730.1"/>
    <property type="molecule type" value="Genomic_DNA"/>
</dbReference>
<keyword evidence="2" id="KW-1185">Reference proteome</keyword>
<reference evidence="1 2" key="1">
    <citation type="journal article" date="2018" name="G3 (Bethesda)">
        <title>Phylogenetic and Phylogenomic Definition of Rhizopus Species.</title>
        <authorList>
            <person name="Gryganskyi A.P."/>
            <person name="Golan J."/>
            <person name="Dolatabadi S."/>
            <person name="Mondo S."/>
            <person name="Robb S."/>
            <person name="Idnurm A."/>
            <person name="Muszewska A."/>
            <person name="Steczkiewicz K."/>
            <person name="Masonjones S."/>
            <person name="Liao H.L."/>
            <person name="Gajdeczka M.T."/>
            <person name="Anike F."/>
            <person name="Vuek A."/>
            <person name="Anishchenko I.M."/>
            <person name="Voigt K."/>
            <person name="de Hoog G.S."/>
            <person name="Smith M.E."/>
            <person name="Heitman J."/>
            <person name="Vilgalys R."/>
            <person name="Stajich J.E."/>
        </authorList>
    </citation>
    <scope>NUCLEOTIDE SEQUENCE [LARGE SCALE GENOMIC DNA]</scope>
    <source>
        <strain evidence="1 2">LSU 92-RS-03</strain>
    </source>
</reference>
<evidence type="ECO:0000313" key="2">
    <source>
        <dbReference type="Proteomes" id="UP000253551"/>
    </source>
</evidence>
<dbReference type="OrthoDB" id="2285800at2759"/>
<gene>
    <name evidence="1" type="ORF">CU098_005956</name>
</gene>
<proteinExistence type="predicted"/>
<dbReference type="AlphaFoldDB" id="A0A367IPV7"/>
<comment type="caution">
    <text evidence="1">The sequence shown here is derived from an EMBL/GenBank/DDBJ whole genome shotgun (WGS) entry which is preliminary data.</text>
</comment>
<protein>
    <submittedName>
        <fullName evidence="1">Uncharacterized protein</fullName>
    </submittedName>
</protein>
<accession>A0A367IPV7</accession>
<sequence length="108" mass="13016">MTEMTFFCLTPEPDEIDYAEEESDDSWMEDYECQENTFDIVPLSPEESTIDKDNHIHTQYHFFFKELGYFTEEPEPIDPNRNYEQEASAFLNQRNKKIRQRHIDLSSH</sequence>
<name>A0A367IPV7_RHIST</name>
<dbReference type="Proteomes" id="UP000253551">
    <property type="component" value="Unassembled WGS sequence"/>
</dbReference>
<evidence type="ECO:0000313" key="1">
    <source>
        <dbReference type="EMBL" id="RCH79730.1"/>
    </source>
</evidence>